<evidence type="ECO:0000256" key="4">
    <source>
        <dbReference type="ARBA" id="ARBA00022801"/>
    </source>
</evidence>
<evidence type="ECO:0000256" key="3">
    <source>
        <dbReference type="ARBA" id="ARBA00022723"/>
    </source>
</evidence>
<dbReference type="InterPro" id="IPR047177">
    <property type="entry name" value="Pept_M20A"/>
</dbReference>
<organism evidence="7 8">
    <name type="scientific">Hymenobacter mucosus</name>
    <dbReference type="NCBI Taxonomy" id="1411120"/>
    <lineage>
        <taxon>Bacteria</taxon>
        <taxon>Pseudomonadati</taxon>
        <taxon>Bacteroidota</taxon>
        <taxon>Cytophagia</taxon>
        <taxon>Cytophagales</taxon>
        <taxon>Hymenobacteraceae</taxon>
        <taxon>Hymenobacter</taxon>
    </lineage>
</organism>
<dbReference type="Pfam" id="PF07687">
    <property type="entry name" value="M20_dimer"/>
    <property type="match status" value="1"/>
</dbReference>
<dbReference type="Gene3D" id="3.30.70.360">
    <property type="match status" value="1"/>
</dbReference>
<keyword evidence="7" id="KW-0121">Carboxypeptidase</keyword>
<dbReference type="InterPro" id="IPR001261">
    <property type="entry name" value="ArgE/DapE_CS"/>
</dbReference>
<dbReference type="PANTHER" id="PTHR45962">
    <property type="entry name" value="N-FATTY-ACYL-AMINO ACID SYNTHASE/HYDROLASE PM20D1"/>
    <property type="match status" value="1"/>
</dbReference>
<dbReference type="GO" id="GO:0004180">
    <property type="term" value="F:carboxypeptidase activity"/>
    <property type="evidence" value="ECO:0007669"/>
    <property type="project" value="UniProtKB-KW"/>
</dbReference>
<dbReference type="InterPro" id="IPR002933">
    <property type="entry name" value="Peptidase_M20"/>
</dbReference>
<evidence type="ECO:0000313" key="7">
    <source>
        <dbReference type="EMBL" id="SNR89036.1"/>
    </source>
</evidence>
<gene>
    <name evidence="7" type="ORF">SAMN06269173_110109</name>
</gene>
<protein>
    <submittedName>
        <fullName evidence="7">Carboxypeptidase PM20D1</fullName>
    </submittedName>
</protein>
<dbReference type="Proteomes" id="UP000198310">
    <property type="component" value="Unassembled WGS sequence"/>
</dbReference>
<dbReference type="InterPro" id="IPR036264">
    <property type="entry name" value="Bact_exopeptidase_dim_dom"/>
</dbReference>
<dbReference type="SUPFAM" id="SSF53187">
    <property type="entry name" value="Zn-dependent exopeptidases"/>
    <property type="match status" value="1"/>
</dbReference>
<proteinExistence type="inferred from homology"/>
<keyword evidence="5" id="KW-0862">Zinc</keyword>
<dbReference type="EMBL" id="FZNS01000010">
    <property type="protein sequence ID" value="SNR89036.1"/>
    <property type="molecule type" value="Genomic_DNA"/>
</dbReference>
<dbReference type="Gene3D" id="1.10.150.900">
    <property type="match status" value="1"/>
</dbReference>
<evidence type="ECO:0000256" key="2">
    <source>
        <dbReference type="ARBA" id="ARBA00022670"/>
    </source>
</evidence>
<keyword evidence="3" id="KW-0479">Metal-binding</keyword>
<dbReference type="Gene3D" id="3.40.630.10">
    <property type="entry name" value="Zn peptidases"/>
    <property type="match status" value="1"/>
</dbReference>
<dbReference type="PROSITE" id="PS00759">
    <property type="entry name" value="ARGE_DAPE_CPG2_2"/>
    <property type="match status" value="1"/>
</dbReference>
<accession>A0A239A032</accession>
<keyword evidence="8" id="KW-1185">Reference proteome</keyword>
<keyword evidence="4" id="KW-0378">Hydrolase</keyword>
<reference evidence="8" key="1">
    <citation type="submission" date="2017-06" db="EMBL/GenBank/DDBJ databases">
        <authorList>
            <person name="Varghese N."/>
            <person name="Submissions S."/>
        </authorList>
    </citation>
    <scope>NUCLEOTIDE SEQUENCE [LARGE SCALE GENOMIC DNA]</scope>
    <source>
        <strain evidence="8">DSM 28041</strain>
    </source>
</reference>
<keyword evidence="2" id="KW-0645">Protease</keyword>
<name>A0A239A032_9BACT</name>
<dbReference type="AlphaFoldDB" id="A0A239A032"/>
<evidence type="ECO:0000259" key="6">
    <source>
        <dbReference type="Pfam" id="PF07687"/>
    </source>
</evidence>
<dbReference type="PANTHER" id="PTHR45962:SF1">
    <property type="entry name" value="N-FATTY-ACYL-AMINO ACID SYNTHASE_HYDROLASE PM20D1"/>
    <property type="match status" value="1"/>
</dbReference>
<dbReference type="GO" id="GO:0046872">
    <property type="term" value="F:metal ion binding"/>
    <property type="evidence" value="ECO:0007669"/>
    <property type="project" value="UniProtKB-KW"/>
</dbReference>
<evidence type="ECO:0000256" key="5">
    <source>
        <dbReference type="ARBA" id="ARBA00022833"/>
    </source>
</evidence>
<comment type="similarity">
    <text evidence="1">Belongs to the peptidase M20A family.</text>
</comment>
<dbReference type="GO" id="GO:0006508">
    <property type="term" value="P:proteolysis"/>
    <property type="evidence" value="ECO:0007669"/>
    <property type="project" value="UniProtKB-KW"/>
</dbReference>
<evidence type="ECO:0000256" key="1">
    <source>
        <dbReference type="ARBA" id="ARBA00006247"/>
    </source>
</evidence>
<feature type="domain" description="Peptidase M20 dimerisation" evidence="6">
    <location>
        <begin position="254"/>
        <end position="397"/>
    </location>
</feature>
<sequence>MSGTYAGPYPPFLLLMLRSVLLLLLLATALLGAVLVFNTLRFTPPAAVALPPAPALSLPDSAVSHFRQALRFRTVSIDAGAAPDSSQFLGFQRFLQRAYPRVHAQLKREVINDYTLLYTWQGRDAQAAPAVLMAHYDVVPVEASTAAQWTHDPWAGQVQQGRVWGRGAVDNKANVTALLEAAEDLLGNNYQPARTLYFVFGHDEEVGGQRGAKAVAQLLQQRGVKPEFVLDEGGFVTTDRVPGLQGTPVALIGTAEKGYLSLELTADLAGGHSSIPEAVTATDLVAQALVTLRGHNFPAQFTPSMQDFAAHIGPRLPFVQRLAFANAWLLRPLILKTYQKTASGAAAVRTTLVPTIMQAGVKDNVVPTRASATVNLRLLPGTSSAEAVAQVRALLPDARVRVTPVGTISEPSPAAPTAALGYQRIEQEIRRQVPGVIPTPFLFVALSDSRHFQPLTGRIYKFSPMTNPAGLHGLNESLSLASYEQCYGFYRGLLGATE</sequence>
<dbReference type="Pfam" id="PF01546">
    <property type="entry name" value="Peptidase_M20"/>
    <property type="match status" value="1"/>
</dbReference>
<dbReference type="InterPro" id="IPR011650">
    <property type="entry name" value="Peptidase_M20_dimer"/>
</dbReference>
<dbReference type="FunFam" id="3.40.630.10:FF:000027">
    <property type="entry name" value="N-fatty-acyl-amino acid synthase/hydrolase PM20D1"/>
    <property type="match status" value="1"/>
</dbReference>
<evidence type="ECO:0000313" key="8">
    <source>
        <dbReference type="Proteomes" id="UP000198310"/>
    </source>
</evidence>
<dbReference type="SUPFAM" id="SSF55031">
    <property type="entry name" value="Bacterial exopeptidase dimerisation domain"/>
    <property type="match status" value="1"/>
</dbReference>